<dbReference type="AlphaFoldDB" id="A0AB39PRR7"/>
<feature type="compositionally biased region" description="Basic and acidic residues" evidence="1">
    <location>
        <begin position="63"/>
        <end position="86"/>
    </location>
</feature>
<name>A0AB39PRR7_9ACTN</name>
<dbReference type="RefSeq" id="WP_369167779.1">
    <property type="nucleotide sequence ID" value="NZ_CP163439.1"/>
</dbReference>
<reference evidence="2" key="1">
    <citation type="submission" date="2024-07" db="EMBL/GenBank/DDBJ databases">
        <authorList>
            <person name="Yu S.T."/>
        </authorList>
    </citation>
    <scope>NUCLEOTIDE SEQUENCE</scope>
    <source>
        <strain evidence="2">R28</strain>
    </source>
</reference>
<evidence type="ECO:0000256" key="1">
    <source>
        <dbReference type="SAM" id="MobiDB-lite"/>
    </source>
</evidence>
<dbReference type="EMBL" id="CP163439">
    <property type="protein sequence ID" value="XDQ33241.1"/>
    <property type="molecule type" value="Genomic_DNA"/>
</dbReference>
<proteinExistence type="predicted"/>
<protein>
    <submittedName>
        <fullName evidence="2">Uncharacterized protein</fullName>
    </submittedName>
</protein>
<organism evidence="2">
    <name type="scientific">Streptomyces sp. R28</name>
    <dbReference type="NCBI Taxonomy" id="3238628"/>
    <lineage>
        <taxon>Bacteria</taxon>
        <taxon>Bacillati</taxon>
        <taxon>Actinomycetota</taxon>
        <taxon>Actinomycetes</taxon>
        <taxon>Kitasatosporales</taxon>
        <taxon>Streptomycetaceae</taxon>
        <taxon>Streptomyces</taxon>
    </lineage>
</organism>
<sequence>MAATRPNKPAEEPQNQPVPEGDEVAKAVQRATDKAQEQGFFGVEVDPTPNEHYSVAGVVEGKPTPETDAGHGREVRQKLDDDARLR</sequence>
<feature type="region of interest" description="Disordered" evidence="1">
    <location>
        <begin position="1"/>
        <end position="86"/>
    </location>
</feature>
<evidence type="ECO:0000313" key="2">
    <source>
        <dbReference type="EMBL" id="XDQ33241.1"/>
    </source>
</evidence>
<gene>
    <name evidence="2" type="ORF">AB5J49_07910</name>
</gene>
<accession>A0AB39PRR7</accession>